<dbReference type="PANTHER" id="PTHR46546:SF4">
    <property type="entry name" value="SHEWANELLA-LIKE PROTEIN PHOSPHATASE 1"/>
    <property type="match status" value="1"/>
</dbReference>
<reference evidence="2 3" key="1">
    <citation type="journal article" date="2019" name="Int. J. Syst. Evol. Microbiol.">
        <title>The Global Catalogue of Microorganisms (GCM) 10K type strain sequencing project: providing services to taxonomists for standard genome sequencing and annotation.</title>
        <authorList>
            <consortium name="The Broad Institute Genomics Platform"/>
            <consortium name="The Broad Institute Genome Sequencing Center for Infectious Disease"/>
            <person name="Wu L."/>
            <person name="Ma J."/>
        </authorList>
    </citation>
    <scope>NUCLEOTIDE SEQUENCE [LARGE SCALE GENOMIC DNA]</scope>
    <source>
        <strain evidence="2 3">DT55</strain>
    </source>
</reference>
<gene>
    <name evidence="2" type="ORF">ACFQKD_00300</name>
</gene>
<dbReference type="InterPro" id="IPR029052">
    <property type="entry name" value="Metallo-depent_PP-like"/>
</dbReference>
<dbReference type="SUPFAM" id="SSF56300">
    <property type="entry name" value="Metallo-dependent phosphatases"/>
    <property type="match status" value="1"/>
</dbReference>
<evidence type="ECO:0000259" key="1">
    <source>
        <dbReference type="Pfam" id="PF00149"/>
    </source>
</evidence>
<evidence type="ECO:0000313" key="2">
    <source>
        <dbReference type="EMBL" id="MFC7095730.1"/>
    </source>
</evidence>
<dbReference type="EMBL" id="JBHTAG010000001">
    <property type="protein sequence ID" value="MFC7095730.1"/>
    <property type="molecule type" value="Genomic_DNA"/>
</dbReference>
<dbReference type="Proteomes" id="UP001596388">
    <property type="component" value="Unassembled WGS sequence"/>
</dbReference>
<sequence length="201" mass="22146">MDADRTRSAPDSVADLPGDTTPAIVSISDIHGYLNDARSALRAVGESSVFDPVVTTEADGLLHWAGNDYVLVVNGDAIDRGPDSAGVVRLIDRLASEAPPGRIRYHLGNHEMAALFPSVLDWSHWYCGQLDSERRLEFYERVREGLLTAAFDGYEYRYSHAGQPSAFDVSAANDQLREEDSVLLVSEGNNVDPFDHVHFAW</sequence>
<dbReference type="PANTHER" id="PTHR46546">
    <property type="entry name" value="SHEWANELLA-LIKE PROTEIN PHOSPHATASE 1"/>
    <property type="match status" value="1"/>
</dbReference>
<protein>
    <submittedName>
        <fullName evidence="2">Metallophosphoesterase</fullName>
    </submittedName>
</protein>
<comment type="caution">
    <text evidence="2">The sequence shown here is derived from an EMBL/GenBank/DDBJ whole genome shotgun (WGS) entry which is preliminary data.</text>
</comment>
<proteinExistence type="predicted"/>
<dbReference type="InterPro" id="IPR004843">
    <property type="entry name" value="Calcineurin-like_PHP"/>
</dbReference>
<dbReference type="RefSeq" id="WP_276239708.1">
    <property type="nucleotide sequence ID" value="NZ_CP119991.1"/>
</dbReference>
<dbReference type="Pfam" id="PF00149">
    <property type="entry name" value="Metallophos"/>
    <property type="match status" value="1"/>
</dbReference>
<dbReference type="Gene3D" id="3.60.21.10">
    <property type="match status" value="1"/>
</dbReference>
<feature type="domain" description="Calcineurin-like phosphoesterase" evidence="1">
    <location>
        <begin position="24"/>
        <end position="164"/>
    </location>
</feature>
<name>A0ABD5WU20_9EURY</name>
<dbReference type="GeneID" id="79271941"/>
<organism evidence="2 3">
    <name type="scientific">Halobaculum marinum</name>
    <dbReference type="NCBI Taxonomy" id="3031996"/>
    <lineage>
        <taxon>Archaea</taxon>
        <taxon>Methanobacteriati</taxon>
        <taxon>Methanobacteriota</taxon>
        <taxon>Stenosarchaea group</taxon>
        <taxon>Halobacteria</taxon>
        <taxon>Halobacteriales</taxon>
        <taxon>Haloferacaceae</taxon>
        <taxon>Halobaculum</taxon>
    </lineage>
</organism>
<dbReference type="AlphaFoldDB" id="A0ABD5WU20"/>
<evidence type="ECO:0000313" key="3">
    <source>
        <dbReference type="Proteomes" id="UP001596388"/>
    </source>
</evidence>
<accession>A0ABD5WU20</accession>
<keyword evidence="3" id="KW-1185">Reference proteome</keyword>